<dbReference type="GO" id="GO:0017056">
    <property type="term" value="F:structural constituent of nuclear pore"/>
    <property type="evidence" value="ECO:0007669"/>
    <property type="project" value="UniProtKB-UniRule"/>
</dbReference>
<evidence type="ECO:0000256" key="3">
    <source>
        <dbReference type="ARBA" id="ARBA00022927"/>
    </source>
</evidence>
<dbReference type="VEuPathDB" id="FungiDB:AeMF1_009328"/>
<evidence type="ECO:0000256" key="5">
    <source>
        <dbReference type="ARBA" id="ARBA00023132"/>
    </source>
</evidence>
<sequence length="1024" mass="116256">MADPQKRTNDLILAAESSLALLAQMEGDVQENSYENVEMEDYNDVRSDSHEHSESAHQAANKLTTSELLDLVNTPAVEKSVLYGLAHVKVVFPDRTAEYVDVNPQSTTVGETLASAWKKRYHTTKFLDKKKMRGVFQGQEVANDWLLIDCGLALEGILQLHIAQSTTPWKINEQTPFSNLSLSSISSAYNKESEMSSQPGTGISSSVGTKSAEWIEKQVRPEEHDFAKVLEDFYQKLDMTSDPNKLCQEALLQYVDILQNHIEKREKSSTLPFQLNSLSNRSASDGSSREELKNERNTWLLLIELRELSIRAQTDSISDDNILIDSQTTEMDVIATLEKLDQSFALQKTLIKWLESIAMEEVSPTHDRRSMHSRTLKQLKHRSLSVSMDPDGTLREGDGHVDDDDAEDEVDLLKNVWLLLRAGQLSEASNLCIQLGQPWRAVTLTGGGVPGSDKENDDASLSRWGNPFRLLWKQMCWQFAEAPVNDIKLHKTTSLESRAYESVIYAALSGHTNVLLRSHLCESWEHHCWSMLQAVVNYKEDVSLLKLLKLKAQDTQLLVENSSEYIQLYEKFMEQSKSILRFTSNLESLFEEIAASPSDIVRQQATHPHRQIQSKLAISDIEAIISKILKPFFTSGHESSFSWELHLGSSLPLDALSPQLLRFAAHFVLFMTTTGENFDSTTGYLIQKAYIRHLIKHAQHKLVAFYASRLPGEGRGSIYVQLLTNIRDSNSRYQCLQYVAKYCSPLLLAQITKHSVEQIFQKEDDDTFRINALDLLCFEPSHRGELLRQANRLARQFVVEDKQSSLKPLLHAVPEDSLSIIDKSCRDHHSTSMNDNTSFTWRHYLNSDDQFEQTIREHLCWKSFVEASEAYEEWRECIGKAHHGLSCYEEEERIVKGLLHHSTTAIAALYDVLQFEGGWLHSCSEGPVPCTSVQTRCLPFTVFSLHRVCEDSITWIGGLQYYPLTTRDEIAFLLAQKEMMLASVVANESFNVYQSFSSSQMKHLMKLILQSASRMISLKNSIVV</sequence>
<keyword evidence="2" id="KW-0509">mRNA transport</keyword>
<dbReference type="PANTHER" id="PTHR13003:SF2">
    <property type="entry name" value="NUCLEAR PORE COMPLEX PROTEIN NUP107"/>
    <property type="match status" value="1"/>
</dbReference>
<dbReference type="GO" id="GO:0000973">
    <property type="term" value="P:post-transcriptional tethering of RNA polymerase II gene DNA at nuclear periphery"/>
    <property type="evidence" value="ECO:0007669"/>
    <property type="project" value="TreeGrafter"/>
</dbReference>
<evidence type="ECO:0000256" key="7">
    <source>
        <dbReference type="RuleBase" id="RU365072"/>
    </source>
</evidence>
<comment type="subunit">
    <text evidence="7">Part of the nuclear pore complex (NPC).</text>
</comment>
<keyword evidence="4 7" id="KW-0811">Translocation</keyword>
<dbReference type="Pfam" id="PF04121">
    <property type="entry name" value="Nup84_Nup100"/>
    <property type="match status" value="1"/>
</dbReference>
<evidence type="ECO:0000256" key="2">
    <source>
        <dbReference type="ARBA" id="ARBA00022816"/>
    </source>
</evidence>
<accession>A0A6G0WWW6</accession>
<evidence type="ECO:0000313" key="8">
    <source>
        <dbReference type="EMBL" id="KAF0731976.1"/>
    </source>
</evidence>
<keyword evidence="7" id="KW-0472">Membrane</keyword>
<dbReference type="GO" id="GO:0031965">
    <property type="term" value="C:nuclear membrane"/>
    <property type="evidence" value="ECO:0007669"/>
    <property type="project" value="UniProtKB-SubCell"/>
</dbReference>
<dbReference type="InterPro" id="IPR007252">
    <property type="entry name" value="Nup84/Nup107"/>
</dbReference>
<protein>
    <recommendedName>
        <fullName evidence="7">Nuclear pore complex protein</fullName>
    </recommendedName>
</protein>
<keyword evidence="9" id="KW-1185">Reference proteome</keyword>
<evidence type="ECO:0000313" key="9">
    <source>
        <dbReference type="Proteomes" id="UP000481153"/>
    </source>
</evidence>
<dbReference type="Gene3D" id="1.20.190.50">
    <property type="match status" value="1"/>
</dbReference>
<evidence type="ECO:0000256" key="6">
    <source>
        <dbReference type="ARBA" id="ARBA00023242"/>
    </source>
</evidence>
<evidence type="ECO:0000256" key="1">
    <source>
        <dbReference type="ARBA" id="ARBA00022448"/>
    </source>
</evidence>
<dbReference type="Gene3D" id="1.10.3450.20">
    <property type="match status" value="1"/>
</dbReference>
<organism evidence="8 9">
    <name type="scientific">Aphanomyces euteiches</name>
    <dbReference type="NCBI Taxonomy" id="100861"/>
    <lineage>
        <taxon>Eukaryota</taxon>
        <taxon>Sar</taxon>
        <taxon>Stramenopiles</taxon>
        <taxon>Oomycota</taxon>
        <taxon>Saprolegniomycetes</taxon>
        <taxon>Saprolegniales</taxon>
        <taxon>Verrucalvaceae</taxon>
        <taxon>Aphanomyces</taxon>
    </lineage>
</organism>
<keyword evidence="3" id="KW-0653">Protein transport</keyword>
<dbReference type="GO" id="GO:0006406">
    <property type="term" value="P:mRNA export from nucleus"/>
    <property type="evidence" value="ECO:0007669"/>
    <property type="project" value="TreeGrafter"/>
</dbReference>
<dbReference type="GO" id="GO:0006606">
    <property type="term" value="P:protein import into nucleus"/>
    <property type="evidence" value="ECO:0007669"/>
    <property type="project" value="TreeGrafter"/>
</dbReference>
<dbReference type="Proteomes" id="UP000481153">
    <property type="component" value="Unassembled WGS sequence"/>
</dbReference>
<proteinExistence type="inferred from homology"/>
<reference evidence="8 9" key="1">
    <citation type="submission" date="2019-07" db="EMBL/GenBank/DDBJ databases">
        <title>Genomics analysis of Aphanomyces spp. identifies a new class of oomycete effector associated with host adaptation.</title>
        <authorList>
            <person name="Gaulin E."/>
        </authorList>
    </citation>
    <scope>NUCLEOTIDE SEQUENCE [LARGE SCALE GENOMIC DNA]</scope>
    <source>
        <strain evidence="8 9">ATCC 201684</strain>
    </source>
</reference>
<keyword evidence="1 7" id="KW-0813">Transport</keyword>
<gene>
    <name evidence="8" type="ORF">Ae201684_010926</name>
</gene>
<name>A0A6G0WWW6_9STRA</name>
<comment type="caution">
    <text evidence="8">The sequence shown here is derived from an EMBL/GenBank/DDBJ whole genome shotgun (WGS) entry which is preliminary data.</text>
</comment>
<keyword evidence="6 7" id="KW-0539">Nucleus</keyword>
<dbReference type="EMBL" id="VJMJ01000138">
    <property type="protein sequence ID" value="KAF0731976.1"/>
    <property type="molecule type" value="Genomic_DNA"/>
</dbReference>
<keyword evidence="5 7" id="KW-0906">Nuclear pore complex</keyword>
<dbReference type="GO" id="GO:0031080">
    <property type="term" value="C:nuclear pore outer ring"/>
    <property type="evidence" value="ECO:0007669"/>
    <property type="project" value="TreeGrafter"/>
</dbReference>
<evidence type="ECO:0000256" key="4">
    <source>
        <dbReference type="ARBA" id="ARBA00023010"/>
    </source>
</evidence>
<comment type="function">
    <text evidence="7">Functions as a component of the nuclear pore complex (NPC).</text>
</comment>
<comment type="subcellular location">
    <subcellularLocation>
        <location evidence="7">Nucleus</location>
        <location evidence="7">Nuclear pore complex</location>
    </subcellularLocation>
    <subcellularLocation>
        <location evidence="7">Nucleus membrane</location>
    </subcellularLocation>
</comment>
<comment type="similarity">
    <text evidence="7">Belongs to the nucleoporin Nup84/Nup107 family.</text>
</comment>
<dbReference type="PANTHER" id="PTHR13003">
    <property type="entry name" value="NUP107-RELATED"/>
    <property type="match status" value="1"/>
</dbReference>
<dbReference type="AlphaFoldDB" id="A0A6G0WWW6"/>